<comment type="caution">
    <text evidence="2">The sequence shown here is derived from an EMBL/GenBank/DDBJ whole genome shotgun (WGS) entry which is preliminary data.</text>
</comment>
<evidence type="ECO:0000256" key="1">
    <source>
        <dbReference type="SAM" id="MobiDB-lite"/>
    </source>
</evidence>
<keyword evidence="3" id="KW-1185">Reference proteome</keyword>
<evidence type="ECO:0000313" key="2">
    <source>
        <dbReference type="EMBL" id="KAF7347992.1"/>
    </source>
</evidence>
<feature type="compositionally biased region" description="Acidic residues" evidence="1">
    <location>
        <begin position="375"/>
        <end position="384"/>
    </location>
</feature>
<accession>A0A8H6XX81</accession>
<proteinExistence type="predicted"/>
<gene>
    <name evidence="2" type="ORF">MSAN_01751300</name>
</gene>
<dbReference type="Proteomes" id="UP000623467">
    <property type="component" value="Unassembled WGS sequence"/>
</dbReference>
<feature type="region of interest" description="Disordered" evidence="1">
    <location>
        <begin position="344"/>
        <end position="389"/>
    </location>
</feature>
<feature type="compositionally biased region" description="Basic and acidic residues" evidence="1">
    <location>
        <begin position="344"/>
        <end position="365"/>
    </location>
</feature>
<reference evidence="2" key="1">
    <citation type="submission" date="2020-05" db="EMBL/GenBank/DDBJ databases">
        <title>Mycena genomes resolve the evolution of fungal bioluminescence.</title>
        <authorList>
            <person name="Tsai I.J."/>
        </authorList>
    </citation>
    <scope>NUCLEOTIDE SEQUENCE</scope>
    <source>
        <strain evidence="2">160909Yilan</strain>
    </source>
</reference>
<sequence length="502" mass="55225">MSTTPTPTLSAHAARNPSKPIQAPRQRARKSDAGSATQGLDGTSQSKKAQMQDDVDDFYDYRAQKITELAVKYEKDEPYFLRLLSNKSQYSASRGATLYNAIRHDLAVKARENGESKNAMDLNEDLGDGEYERLRDSLPKEEKQRLLAQLTAHRELKKKGIRATNKSAAADAMQNANRIGDVMDNLYARTGVRGFAMCTRGNPDDPAKPHFVDSDDSRDFITQYLKMDPKDLVRKFELWACTRDSGVKERHDDDTMRKEIGQMILEGLWKIKNDKTLSMEYANYRYVMLYQLGIELVGWPSWVEMARASKLSAEAVRCIHHGLKTGAIYWGVLSKSRRDEIEKEIDERRAEGPVKSRKGRSDKGKVRGPRKQAAAEDDSEEEEERLGVPDPAASVQTANHLTAAAHTLLATAANAAAPIAATAAPTTATTIPATHASFATAASPAAPTTSTDPTPTHAPVPNTVAPTLASSNDVFSFAGDPNDLLGFDQRFGPCCLTTRHST</sequence>
<dbReference type="AlphaFoldDB" id="A0A8H6XX81"/>
<dbReference type="OrthoDB" id="3058977at2759"/>
<organism evidence="2 3">
    <name type="scientific">Mycena sanguinolenta</name>
    <dbReference type="NCBI Taxonomy" id="230812"/>
    <lineage>
        <taxon>Eukaryota</taxon>
        <taxon>Fungi</taxon>
        <taxon>Dikarya</taxon>
        <taxon>Basidiomycota</taxon>
        <taxon>Agaricomycotina</taxon>
        <taxon>Agaricomycetes</taxon>
        <taxon>Agaricomycetidae</taxon>
        <taxon>Agaricales</taxon>
        <taxon>Marasmiineae</taxon>
        <taxon>Mycenaceae</taxon>
        <taxon>Mycena</taxon>
    </lineage>
</organism>
<feature type="compositionally biased region" description="Polar residues" evidence="1">
    <location>
        <begin position="34"/>
        <end position="49"/>
    </location>
</feature>
<name>A0A8H6XX81_9AGAR</name>
<evidence type="ECO:0000313" key="3">
    <source>
        <dbReference type="Proteomes" id="UP000623467"/>
    </source>
</evidence>
<protein>
    <submittedName>
        <fullName evidence="2">Uncharacterized protein</fullName>
    </submittedName>
</protein>
<feature type="region of interest" description="Disordered" evidence="1">
    <location>
        <begin position="1"/>
        <end position="51"/>
    </location>
</feature>
<feature type="region of interest" description="Disordered" evidence="1">
    <location>
        <begin position="440"/>
        <end position="459"/>
    </location>
</feature>
<dbReference type="EMBL" id="JACAZH010000017">
    <property type="protein sequence ID" value="KAF7347992.1"/>
    <property type="molecule type" value="Genomic_DNA"/>
</dbReference>